<proteinExistence type="predicted"/>
<evidence type="ECO:0000256" key="1">
    <source>
        <dbReference type="SAM" id="MobiDB-lite"/>
    </source>
</evidence>
<dbReference type="OrthoDB" id="1318747at2759"/>
<feature type="region of interest" description="Disordered" evidence="1">
    <location>
        <begin position="49"/>
        <end position="73"/>
    </location>
</feature>
<accession>A0A9J5ZDI2</accession>
<dbReference type="Proteomes" id="UP000824120">
    <property type="component" value="Chromosome 4"/>
</dbReference>
<protein>
    <submittedName>
        <fullName evidence="2">Uncharacterized protein</fullName>
    </submittedName>
</protein>
<comment type="caution">
    <text evidence="2">The sequence shown here is derived from an EMBL/GenBank/DDBJ whole genome shotgun (WGS) entry which is preliminary data.</text>
</comment>
<keyword evidence="3" id="KW-1185">Reference proteome</keyword>
<evidence type="ECO:0000313" key="2">
    <source>
        <dbReference type="EMBL" id="KAG5609991.1"/>
    </source>
</evidence>
<gene>
    <name evidence="2" type="ORF">H5410_021272</name>
</gene>
<evidence type="ECO:0000313" key="3">
    <source>
        <dbReference type="Proteomes" id="UP000824120"/>
    </source>
</evidence>
<dbReference type="AlphaFoldDB" id="A0A9J5ZDI2"/>
<reference evidence="2 3" key="1">
    <citation type="submission" date="2020-09" db="EMBL/GenBank/DDBJ databases">
        <title>De no assembly of potato wild relative species, Solanum commersonii.</title>
        <authorList>
            <person name="Cho K."/>
        </authorList>
    </citation>
    <scope>NUCLEOTIDE SEQUENCE [LARGE SCALE GENOMIC DNA]</scope>
    <source>
        <strain evidence="2">LZ3.2</strain>
        <tissue evidence="2">Leaf</tissue>
    </source>
</reference>
<name>A0A9J5ZDI2_SOLCO</name>
<dbReference type="EMBL" id="JACXVP010000004">
    <property type="protein sequence ID" value="KAG5609991.1"/>
    <property type="molecule type" value="Genomic_DNA"/>
</dbReference>
<sequence>MLWRQIRSKRREIIDEEGMVKCLLRNLPYRVKRRRQKLNGSKLKGVLKSVKKSPVKKDKGPGPSVQKPVEEKMLTREERIVEMEKQKVLNERVFDPEILTEYGMSTLFNSLSLQN</sequence>
<organism evidence="2 3">
    <name type="scientific">Solanum commersonii</name>
    <name type="common">Commerson's wild potato</name>
    <name type="synonym">Commerson's nightshade</name>
    <dbReference type="NCBI Taxonomy" id="4109"/>
    <lineage>
        <taxon>Eukaryota</taxon>
        <taxon>Viridiplantae</taxon>
        <taxon>Streptophyta</taxon>
        <taxon>Embryophyta</taxon>
        <taxon>Tracheophyta</taxon>
        <taxon>Spermatophyta</taxon>
        <taxon>Magnoliopsida</taxon>
        <taxon>eudicotyledons</taxon>
        <taxon>Gunneridae</taxon>
        <taxon>Pentapetalae</taxon>
        <taxon>asterids</taxon>
        <taxon>lamiids</taxon>
        <taxon>Solanales</taxon>
        <taxon>Solanaceae</taxon>
        <taxon>Solanoideae</taxon>
        <taxon>Solaneae</taxon>
        <taxon>Solanum</taxon>
    </lineage>
</organism>